<feature type="domain" description="Glycosyltransferase 2-like" evidence="2">
    <location>
        <begin position="4"/>
        <end position="162"/>
    </location>
</feature>
<evidence type="ECO:0000256" key="1">
    <source>
        <dbReference type="ARBA" id="ARBA00006739"/>
    </source>
</evidence>
<dbReference type="InterPro" id="IPR054028">
    <property type="entry name" value="TarS/TarP_linker"/>
</dbReference>
<dbReference type="Pfam" id="PF00535">
    <property type="entry name" value="Glycos_transf_2"/>
    <property type="match status" value="1"/>
</dbReference>
<comment type="caution">
    <text evidence="4">The sequence shown here is derived from an EMBL/GenBank/DDBJ whole genome shotgun (WGS) entry which is preliminary data.</text>
</comment>
<comment type="similarity">
    <text evidence="1">Belongs to the glycosyltransferase 2 family.</text>
</comment>
<name>A0A2N0Z3X5_9BACI</name>
<proteinExistence type="inferred from homology"/>
<dbReference type="InterPro" id="IPR029044">
    <property type="entry name" value="Nucleotide-diphossugar_trans"/>
</dbReference>
<dbReference type="Gene3D" id="3.90.550.10">
    <property type="entry name" value="Spore Coat Polysaccharide Biosynthesis Protein SpsA, Chain A"/>
    <property type="match status" value="1"/>
</dbReference>
<dbReference type="GO" id="GO:0016758">
    <property type="term" value="F:hexosyltransferase activity"/>
    <property type="evidence" value="ECO:0007669"/>
    <property type="project" value="UniProtKB-ARBA"/>
</dbReference>
<sequence length="322" mass="37712">MKVTVAIPVYNAANYIKATLDSLMKQTMNLREFEVICINDCSTDKSKEVIELFKTRMANLVLIDRETNSGGPMVPRNDAIRAARGEYLLFLDNDDFLGEEALERLYNAAQENRSDVIYGKYIGVNGRNVPQSMFKRGNIANADVIRDNLVYSLAPHKMFNVSFLRKHQFLFNPQAVVGEDQLFVMQCYVEAKVITILADYDYYFVVSRGNENLSLKYFPAKKFFYSFHQLIKYIDESNLNHLYKRDLKIAYLNRFFHASRLRRQLLSKKRTREQKRAWLAETKKFIDLHINDEIMQGIQPRFHPIIRIAKKQDLKKLLKLAR</sequence>
<dbReference type="SUPFAM" id="SSF53448">
    <property type="entry name" value="Nucleotide-diphospho-sugar transferases"/>
    <property type="match status" value="1"/>
</dbReference>
<evidence type="ECO:0000259" key="2">
    <source>
        <dbReference type="Pfam" id="PF00535"/>
    </source>
</evidence>
<dbReference type="PANTHER" id="PTHR22916">
    <property type="entry name" value="GLYCOSYLTRANSFERASE"/>
    <property type="match status" value="1"/>
</dbReference>
<reference evidence="4 5" key="1">
    <citation type="journal article" date="2003" name="Int. J. Syst. Evol. Microbiol.">
        <title>Bacillus nealsonii sp. nov., isolated from a spacecraft-assembly facility, whose spores are gamma-radiation resistant.</title>
        <authorList>
            <person name="Venkateswaran K."/>
            <person name="Kempf M."/>
            <person name="Chen F."/>
            <person name="Satomi M."/>
            <person name="Nicholson W."/>
            <person name="Kern R."/>
        </authorList>
    </citation>
    <scope>NUCLEOTIDE SEQUENCE [LARGE SCALE GENOMIC DNA]</scope>
    <source>
        <strain evidence="4 5">FO-92</strain>
    </source>
</reference>
<dbReference type="RefSeq" id="WP_101176546.1">
    <property type="nucleotide sequence ID" value="NZ_PISE01000015.1"/>
</dbReference>
<evidence type="ECO:0000313" key="4">
    <source>
        <dbReference type="EMBL" id="PKG24200.1"/>
    </source>
</evidence>
<feature type="domain" description="TarS/TarP linker" evidence="3">
    <location>
        <begin position="222"/>
        <end position="321"/>
    </location>
</feature>
<accession>A0A2N0Z3X5</accession>
<dbReference type="Proteomes" id="UP000233375">
    <property type="component" value="Unassembled WGS sequence"/>
</dbReference>
<protein>
    <submittedName>
        <fullName evidence="4">Uncharacterized protein</fullName>
    </submittedName>
</protein>
<dbReference type="InterPro" id="IPR001173">
    <property type="entry name" value="Glyco_trans_2-like"/>
</dbReference>
<gene>
    <name evidence="4" type="ORF">CWS01_07350</name>
</gene>
<organism evidence="4 5">
    <name type="scientific">Niallia nealsonii</name>
    <dbReference type="NCBI Taxonomy" id="115979"/>
    <lineage>
        <taxon>Bacteria</taxon>
        <taxon>Bacillati</taxon>
        <taxon>Bacillota</taxon>
        <taxon>Bacilli</taxon>
        <taxon>Bacillales</taxon>
        <taxon>Bacillaceae</taxon>
        <taxon>Niallia</taxon>
    </lineage>
</organism>
<dbReference type="Pfam" id="PF22181">
    <property type="entry name" value="TarS_linker"/>
    <property type="match status" value="1"/>
</dbReference>
<dbReference type="EMBL" id="PISE01000015">
    <property type="protein sequence ID" value="PKG24200.1"/>
    <property type="molecule type" value="Genomic_DNA"/>
</dbReference>
<evidence type="ECO:0000313" key="5">
    <source>
        <dbReference type="Proteomes" id="UP000233375"/>
    </source>
</evidence>
<keyword evidence="5" id="KW-1185">Reference proteome</keyword>
<dbReference type="AlphaFoldDB" id="A0A2N0Z3X5"/>
<dbReference type="OrthoDB" id="396512at2"/>
<dbReference type="CDD" id="cd00761">
    <property type="entry name" value="Glyco_tranf_GTA_type"/>
    <property type="match status" value="1"/>
</dbReference>
<dbReference type="PANTHER" id="PTHR22916:SF3">
    <property type="entry name" value="UDP-GLCNAC:BETAGAL BETA-1,3-N-ACETYLGLUCOSAMINYLTRANSFERASE-LIKE PROTEIN 1"/>
    <property type="match status" value="1"/>
</dbReference>
<evidence type="ECO:0000259" key="3">
    <source>
        <dbReference type="Pfam" id="PF22181"/>
    </source>
</evidence>